<evidence type="ECO:0000313" key="8">
    <source>
        <dbReference type="Proteomes" id="UP001208935"/>
    </source>
</evidence>
<dbReference type="EC" id="2.3.1.30" evidence="2"/>
<evidence type="ECO:0000256" key="4">
    <source>
        <dbReference type="ARBA" id="ARBA00022679"/>
    </source>
</evidence>
<dbReference type="Gene3D" id="1.10.3130.10">
    <property type="entry name" value="serine acetyltransferase, domain 1"/>
    <property type="match status" value="1"/>
</dbReference>
<organism evidence="7 8">
    <name type="scientific">Verminephrobacter aporrectodeae subsp. tuberculatae</name>
    <dbReference type="NCBI Taxonomy" id="1110392"/>
    <lineage>
        <taxon>Bacteria</taxon>
        <taxon>Pseudomonadati</taxon>
        <taxon>Pseudomonadota</taxon>
        <taxon>Betaproteobacteria</taxon>
        <taxon>Burkholderiales</taxon>
        <taxon>Comamonadaceae</taxon>
        <taxon>Verminephrobacter</taxon>
    </lineage>
</organism>
<dbReference type="CDD" id="cd03354">
    <property type="entry name" value="LbH_SAT"/>
    <property type="match status" value="1"/>
</dbReference>
<keyword evidence="3" id="KW-0028">Amino-acid biosynthesis</keyword>
<dbReference type="SUPFAM" id="SSF51161">
    <property type="entry name" value="Trimeric LpxA-like enzymes"/>
    <property type="match status" value="1"/>
</dbReference>
<proteinExistence type="inferred from homology"/>
<comment type="catalytic activity">
    <reaction evidence="6">
        <text>L-serine + acetyl-CoA = O-acetyl-L-serine + CoA</text>
        <dbReference type="Rhea" id="RHEA:24560"/>
        <dbReference type="ChEBI" id="CHEBI:33384"/>
        <dbReference type="ChEBI" id="CHEBI:57287"/>
        <dbReference type="ChEBI" id="CHEBI:57288"/>
        <dbReference type="ChEBI" id="CHEBI:58340"/>
        <dbReference type="EC" id="2.3.1.30"/>
    </reaction>
</comment>
<dbReference type="InterPro" id="IPR011004">
    <property type="entry name" value="Trimer_LpxA-like_sf"/>
</dbReference>
<name>A0ABT3KS37_9BURK</name>
<dbReference type="InterPro" id="IPR042122">
    <property type="entry name" value="Ser_AcTrfase_N_sf"/>
</dbReference>
<dbReference type="Pfam" id="PF00132">
    <property type="entry name" value="Hexapep"/>
    <property type="match status" value="1"/>
</dbReference>
<evidence type="ECO:0000256" key="6">
    <source>
        <dbReference type="ARBA" id="ARBA00049486"/>
    </source>
</evidence>
<sequence>MAVVSLNTGLHHAVLDAMECSLRPFERRHLGAALAGCLDRAVGLLHEDLHAYASRDPASHGDPGLILETYATFQAVICYRLAQQLWKLIPEFGPVCELISQRLSNRGKVLSGVEIHPAATIGRRFVLDHGFGTVIGETCDIGDDCYILSGVILGATGIANNRNGKRHPRLGNGVEIGSAARVLGPVVIGDDVFISPFCVITQDVPAHARVRIANQVQVLKPSRYTQVPLA</sequence>
<evidence type="ECO:0000313" key="7">
    <source>
        <dbReference type="EMBL" id="MCW5321134.1"/>
    </source>
</evidence>
<keyword evidence="8" id="KW-1185">Reference proteome</keyword>
<dbReference type="EMBL" id="QZCW01000001">
    <property type="protein sequence ID" value="MCW5321134.1"/>
    <property type="molecule type" value="Genomic_DNA"/>
</dbReference>
<reference evidence="8" key="1">
    <citation type="submission" date="2023-07" db="EMBL/GenBank/DDBJ databases">
        <title>Verminephrobacter genomes.</title>
        <authorList>
            <person name="Lund M.B."/>
        </authorList>
    </citation>
    <scope>NUCLEOTIDE SEQUENCE [LARGE SCALE GENOMIC DNA]</scope>
    <source>
        <strain evidence="8">AtM5-05</strain>
    </source>
</reference>
<keyword evidence="4" id="KW-0808">Transferase</keyword>
<dbReference type="Gene3D" id="2.160.10.10">
    <property type="entry name" value="Hexapeptide repeat proteins"/>
    <property type="match status" value="1"/>
</dbReference>
<dbReference type="PANTHER" id="PTHR42811">
    <property type="entry name" value="SERINE ACETYLTRANSFERASE"/>
    <property type="match status" value="1"/>
</dbReference>
<dbReference type="InterPro" id="IPR001451">
    <property type="entry name" value="Hexapep"/>
</dbReference>
<evidence type="ECO:0000256" key="5">
    <source>
        <dbReference type="ARBA" id="ARBA00023315"/>
    </source>
</evidence>
<comment type="similarity">
    <text evidence="1">Belongs to the transferase hexapeptide repeat family.</text>
</comment>
<accession>A0ABT3KS37</accession>
<dbReference type="Proteomes" id="UP001208935">
    <property type="component" value="Unassembled WGS sequence"/>
</dbReference>
<dbReference type="RefSeq" id="WP_265281769.1">
    <property type="nucleotide sequence ID" value="NZ_QZCW01000001.1"/>
</dbReference>
<gene>
    <name evidence="7" type="ORF">D5039_08165</name>
</gene>
<evidence type="ECO:0000256" key="3">
    <source>
        <dbReference type="ARBA" id="ARBA00022605"/>
    </source>
</evidence>
<protein>
    <recommendedName>
        <fullName evidence="2">serine O-acetyltransferase</fullName>
        <ecNumber evidence="2">2.3.1.30</ecNumber>
    </recommendedName>
</protein>
<dbReference type="InterPro" id="IPR045304">
    <property type="entry name" value="LbH_SAT"/>
</dbReference>
<evidence type="ECO:0000256" key="1">
    <source>
        <dbReference type="ARBA" id="ARBA00007274"/>
    </source>
</evidence>
<evidence type="ECO:0000256" key="2">
    <source>
        <dbReference type="ARBA" id="ARBA00013266"/>
    </source>
</evidence>
<comment type="caution">
    <text evidence="7">The sequence shown here is derived from an EMBL/GenBank/DDBJ whole genome shotgun (WGS) entry which is preliminary data.</text>
</comment>
<keyword evidence="5" id="KW-0012">Acyltransferase</keyword>